<keyword evidence="6 9" id="KW-0067">ATP-binding</keyword>
<sequence length="354" mass="38158">MTASRDLRDDPPLLEIDELRTHFDTLAGTVRSVDGVSYRLNAGETLGIVGESGCGKSVTALSILRLLPSPPARFAGGAIRFRGIDLLSLSEREMRDIRGNRISMIFQEPMTSLNPVLTVGRQIAETVMLHQGLGRRAAWARAVEMLRLVQIAEPDRRAAEYPHQMSGGMRQRVMIALALACHPDVLIADEPTTALDVTIQAQILDLLRDLQARLGMGIIMITHDLGVVAECCDRVVVMYAGRKVEEAPVEDLFDRPLHPYTRALMASMPSMAGGGSRLPEIPGMVPAPQDLGAGCAFAPRCAFTTERCRREPPPLTAVGAGHAVACFEAERVGCITAAFPLPFQTSPSQAGASA</sequence>
<keyword evidence="4" id="KW-1003">Cell membrane</keyword>
<dbReference type="PROSITE" id="PS00211">
    <property type="entry name" value="ABC_TRANSPORTER_1"/>
    <property type="match status" value="1"/>
</dbReference>
<evidence type="ECO:0000313" key="9">
    <source>
        <dbReference type="EMBL" id="QKS50565.1"/>
    </source>
</evidence>
<evidence type="ECO:0000256" key="1">
    <source>
        <dbReference type="ARBA" id="ARBA00004417"/>
    </source>
</evidence>
<evidence type="ECO:0000259" key="8">
    <source>
        <dbReference type="PROSITE" id="PS50893"/>
    </source>
</evidence>
<evidence type="ECO:0000313" key="10">
    <source>
        <dbReference type="Proteomes" id="UP000509702"/>
    </source>
</evidence>
<dbReference type="GO" id="GO:0005524">
    <property type="term" value="F:ATP binding"/>
    <property type="evidence" value="ECO:0007669"/>
    <property type="project" value="UniProtKB-KW"/>
</dbReference>
<evidence type="ECO:0000256" key="6">
    <source>
        <dbReference type="ARBA" id="ARBA00022840"/>
    </source>
</evidence>
<dbReference type="KEGG" id="aoz:HUE56_08515"/>
<dbReference type="Proteomes" id="UP000509702">
    <property type="component" value="Plasmid unnamed4"/>
</dbReference>
<accession>A0A6N1AFW5</accession>
<dbReference type="SMART" id="SM00382">
    <property type="entry name" value="AAA"/>
    <property type="match status" value="1"/>
</dbReference>
<evidence type="ECO:0000256" key="4">
    <source>
        <dbReference type="ARBA" id="ARBA00022475"/>
    </source>
</evidence>
<dbReference type="FunFam" id="3.40.50.300:FF:000016">
    <property type="entry name" value="Oligopeptide ABC transporter ATP-binding component"/>
    <property type="match status" value="1"/>
</dbReference>
<feature type="domain" description="ABC transporter" evidence="8">
    <location>
        <begin position="14"/>
        <end position="265"/>
    </location>
</feature>
<evidence type="ECO:0000256" key="3">
    <source>
        <dbReference type="ARBA" id="ARBA00022448"/>
    </source>
</evidence>
<name>A0A6N1AFW5_9PROT</name>
<dbReference type="OrthoDB" id="37801at2"/>
<organism evidence="9 10">
    <name type="scientific">Azospirillum oryzae</name>
    <dbReference type="NCBI Taxonomy" id="286727"/>
    <lineage>
        <taxon>Bacteria</taxon>
        <taxon>Pseudomonadati</taxon>
        <taxon>Pseudomonadota</taxon>
        <taxon>Alphaproteobacteria</taxon>
        <taxon>Rhodospirillales</taxon>
        <taxon>Azospirillaceae</taxon>
        <taxon>Azospirillum</taxon>
    </lineage>
</organism>
<evidence type="ECO:0000256" key="2">
    <source>
        <dbReference type="ARBA" id="ARBA00005417"/>
    </source>
</evidence>
<dbReference type="Gene3D" id="3.40.50.300">
    <property type="entry name" value="P-loop containing nucleotide triphosphate hydrolases"/>
    <property type="match status" value="1"/>
</dbReference>
<keyword evidence="7" id="KW-0472">Membrane</keyword>
<comment type="similarity">
    <text evidence="2">Belongs to the ABC transporter superfamily.</text>
</comment>
<dbReference type="InterPro" id="IPR013563">
    <property type="entry name" value="Oligopep_ABC_C"/>
</dbReference>
<dbReference type="Pfam" id="PF08352">
    <property type="entry name" value="oligo_HPY"/>
    <property type="match status" value="1"/>
</dbReference>
<keyword evidence="5" id="KW-0547">Nucleotide-binding</keyword>
<dbReference type="InterPro" id="IPR003439">
    <property type="entry name" value="ABC_transporter-like_ATP-bd"/>
</dbReference>
<evidence type="ECO:0000256" key="7">
    <source>
        <dbReference type="ARBA" id="ARBA00023136"/>
    </source>
</evidence>
<comment type="subcellular location">
    <subcellularLocation>
        <location evidence="1">Cell inner membrane</location>
        <topology evidence="1">Peripheral membrane protein</topology>
    </subcellularLocation>
</comment>
<proteinExistence type="inferred from homology"/>
<dbReference type="SUPFAM" id="SSF52540">
    <property type="entry name" value="P-loop containing nucleoside triphosphate hydrolases"/>
    <property type="match status" value="1"/>
</dbReference>
<dbReference type="AlphaFoldDB" id="A0A6N1AFW5"/>
<dbReference type="GO" id="GO:0016887">
    <property type="term" value="F:ATP hydrolysis activity"/>
    <property type="evidence" value="ECO:0007669"/>
    <property type="project" value="InterPro"/>
</dbReference>
<keyword evidence="10" id="KW-1185">Reference proteome</keyword>
<dbReference type="CDD" id="cd03257">
    <property type="entry name" value="ABC_NikE_OppD_transporters"/>
    <property type="match status" value="1"/>
</dbReference>
<dbReference type="InterPro" id="IPR017871">
    <property type="entry name" value="ABC_transporter-like_CS"/>
</dbReference>
<protein>
    <submittedName>
        <fullName evidence="9">ABC transporter ATP-binding protein</fullName>
    </submittedName>
</protein>
<dbReference type="PANTHER" id="PTHR43297">
    <property type="entry name" value="OLIGOPEPTIDE TRANSPORT ATP-BINDING PROTEIN APPD"/>
    <property type="match status" value="1"/>
</dbReference>
<dbReference type="InterPro" id="IPR050388">
    <property type="entry name" value="ABC_Ni/Peptide_Import"/>
</dbReference>
<keyword evidence="3" id="KW-0813">Transport</keyword>
<geneLocation type="plasmid" evidence="9 10">
    <name>unnamed4</name>
</geneLocation>
<dbReference type="GO" id="GO:0015833">
    <property type="term" value="P:peptide transport"/>
    <property type="evidence" value="ECO:0007669"/>
    <property type="project" value="InterPro"/>
</dbReference>
<dbReference type="InterPro" id="IPR027417">
    <property type="entry name" value="P-loop_NTPase"/>
</dbReference>
<dbReference type="RefSeq" id="WP_149199856.1">
    <property type="nucleotide sequence ID" value="NZ_BSOV01000013.1"/>
</dbReference>
<dbReference type="GO" id="GO:0005886">
    <property type="term" value="C:plasma membrane"/>
    <property type="evidence" value="ECO:0007669"/>
    <property type="project" value="UniProtKB-SubCell"/>
</dbReference>
<dbReference type="PROSITE" id="PS50893">
    <property type="entry name" value="ABC_TRANSPORTER_2"/>
    <property type="match status" value="1"/>
</dbReference>
<dbReference type="NCBIfam" id="TIGR01727">
    <property type="entry name" value="oligo_HPY"/>
    <property type="match status" value="1"/>
</dbReference>
<gene>
    <name evidence="9" type="ORF">HUE56_08515</name>
</gene>
<dbReference type="Pfam" id="PF00005">
    <property type="entry name" value="ABC_tran"/>
    <property type="match status" value="1"/>
</dbReference>
<dbReference type="EMBL" id="CP054618">
    <property type="protein sequence ID" value="QKS50565.1"/>
    <property type="molecule type" value="Genomic_DNA"/>
</dbReference>
<evidence type="ECO:0000256" key="5">
    <source>
        <dbReference type="ARBA" id="ARBA00022741"/>
    </source>
</evidence>
<dbReference type="GO" id="GO:0055085">
    <property type="term" value="P:transmembrane transport"/>
    <property type="evidence" value="ECO:0007669"/>
    <property type="project" value="UniProtKB-ARBA"/>
</dbReference>
<dbReference type="InterPro" id="IPR003593">
    <property type="entry name" value="AAA+_ATPase"/>
</dbReference>
<keyword evidence="9" id="KW-0614">Plasmid</keyword>
<dbReference type="PANTHER" id="PTHR43297:SF2">
    <property type="entry name" value="DIPEPTIDE TRANSPORT ATP-BINDING PROTEIN DPPD"/>
    <property type="match status" value="1"/>
</dbReference>
<reference evidence="9 10" key="1">
    <citation type="submission" date="2020-06" db="EMBL/GenBank/DDBJ databases">
        <title>Complete genome of Azosprillum oryzae KACC14407.</title>
        <authorList>
            <person name="Kim M."/>
            <person name="Park Y.-J."/>
            <person name="Shin J.-H."/>
        </authorList>
    </citation>
    <scope>NUCLEOTIDE SEQUENCE [LARGE SCALE GENOMIC DNA]</scope>
    <source>
        <strain evidence="9 10">KACC 14407</strain>
        <plasmid evidence="9 10">unnamed4</plasmid>
    </source>
</reference>